<proteinExistence type="predicted"/>
<gene>
    <name evidence="1" type="ORF">EC1118_1H23_0045g</name>
</gene>
<dbReference type="HOGENOM" id="CLU_2962165_0_0_1"/>
<sequence>MKLLQGRMTYRGDAHPHPRITPSLLANYVGNFKGFAMWHATGKIIHVPVRHQTGMHFCI</sequence>
<dbReference type="AlphaFoldDB" id="C8ZAA2"/>
<name>C8ZAA2_YEAS8</name>
<evidence type="ECO:0000313" key="1">
    <source>
        <dbReference type="EMBL" id="CAY80318.1"/>
    </source>
</evidence>
<organism evidence="1">
    <name type="scientific">Saccharomyces cerevisiae (strain Lalvin EC1118 / Prise de mousse)</name>
    <name type="common">Baker's yeast</name>
    <dbReference type="NCBI Taxonomy" id="643680"/>
    <lineage>
        <taxon>Eukaryota</taxon>
        <taxon>Fungi</taxon>
        <taxon>Dikarya</taxon>
        <taxon>Ascomycota</taxon>
        <taxon>Saccharomycotina</taxon>
        <taxon>Saccharomycetes</taxon>
        <taxon>Saccharomycetales</taxon>
        <taxon>Saccharomycetaceae</taxon>
        <taxon>Saccharomyces</taxon>
    </lineage>
</organism>
<dbReference type="EMBL" id="FN393073">
    <property type="protein sequence ID" value="CAY80318.1"/>
    <property type="molecule type" value="Genomic_DNA"/>
</dbReference>
<protein>
    <submittedName>
        <fullName evidence="1">EC1118_1H23_0045p</fullName>
    </submittedName>
</protein>
<accession>C8ZAA2</accession>
<reference evidence="1" key="1">
    <citation type="journal article" date="2009" name="Proc. Natl. Acad. Sci. U.S.A.">
        <title>Eukaryote-to-eukaryote gene transfer events revealed by the genome sequence of the wine yeast Saccharomyces cerevisiae EC1118.</title>
        <authorList>
            <person name="Novo M."/>
            <person name="Bigey F."/>
            <person name="Beyne E."/>
            <person name="Galeote V."/>
            <person name="Gavory F."/>
            <person name="Mallet S."/>
            <person name="Cambot B."/>
            <person name="Legras J.L."/>
            <person name="Wincker P."/>
            <person name="Casaregola S."/>
            <person name="Dequin S."/>
        </authorList>
    </citation>
    <scope>NUCLEOTIDE SEQUENCE [LARGE SCALE GENOMIC DNA]</scope>
    <source>
        <strain evidence="1">Lalvin EC1118</strain>
        <strain>Lalvin EC1118 / Prise de mousse</strain>
    </source>
</reference>